<feature type="domain" description="Dynamin N-terminal" evidence="4">
    <location>
        <begin position="47"/>
        <end position="205"/>
    </location>
</feature>
<organism evidence="5 6">
    <name type="scientific">Streptomyces endophyticus</name>
    <dbReference type="NCBI Taxonomy" id="714166"/>
    <lineage>
        <taxon>Bacteria</taxon>
        <taxon>Bacillati</taxon>
        <taxon>Actinomycetota</taxon>
        <taxon>Actinomycetes</taxon>
        <taxon>Kitasatosporales</taxon>
        <taxon>Streptomycetaceae</taxon>
        <taxon>Streptomyces</taxon>
    </lineage>
</organism>
<comment type="caution">
    <text evidence="5">The sequence shown here is derived from an EMBL/GenBank/DDBJ whole genome shotgun (WGS) entry which is preliminary data.</text>
</comment>
<sequence length="621" mass="67523">MSLHPATDDVIRLCARVQALAPADEDQGTVEELRLRSAWLSERGLTVVVVGEQKRGKSSLINALVGRPGLLPVDVDVATAAFLSVSHGAKDRVLLIGDIAREVTIDELAEYSSVDPETGLDRHPEIIGLTVEIPADILTAGLTLVDTPGVGGLLAGHADITLGALEHADALLFVLNESMELSSSELEFLRRATRRTRHTLFVLNAIDRNLHWHDTLERNMHLLREHAPEYAQCPWYAVSSRFKTQSDQYAVTDPDFAQDLLRRSRCEALAQALRDDLGRRVQAGRLRAVLDLCAQYLARAERRRTEQDRVLRQDETLGAELAQRREHIADAMRQDARWRSRLGERVEDLRGRLLEAVDERLVSLRTAQLSALAQGGRTMPTQVERDLSDSLRGLKVAFDTELFEGLSALCQDLCADFETAGIQVTPAELRFGTHRLDTPQGTGAPTAPVPAPTPDPEPGTTPGGGGWLQQVLGDGAVGQAVGSAVGGTVPVVFAALGAVATAGATVVAAAAAVFLVRRSTAARRRAEVEARVDTVIERGRDEFPALLATALRHFSQTLATTATETLQERLRDTDAAITEAERQRAAQENALAPLLVEARRQRIAIETLRSETDGLRERVGG</sequence>
<evidence type="ECO:0000259" key="4">
    <source>
        <dbReference type="Pfam" id="PF00350"/>
    </source>
</evidence>
<evidence type="ECO:0000256" key="1">
    <source>
        <dbReference type="SAM" id="Coils"/>
    </source>
</evidence>
<proteinExistence type="predicted"/>
<dbReference type="Pfam" id="PF00350">
    <property type="entry name" value="Dynamin_N"/>
    <property type="match status" value="1"/>
</dbReference>
<keyword evidence="3" id="KW-0472">Membrane</keyword>
<dbReference type="PANTHER" id="PTHR43681:SF1">
    <property type="entry name" value="SARCALUMENIN"/>
    <property type="match status" value="1"/>
</dbReference>
<dbReference type="InterPro" id="IPR051943">
    <property type="entry name" value="TRAFAC_Dynamin-like_GTPase"/>
</dbReference>
<feature type="region of interest" description="Disordered" evidence="2">
    <location>
        <begin position="434"/>
        <end position="467"/>
    </location>
</feature>
<evidence type="ECO:0000313" key="6">
    <source>
        <dbReference type="Proteomes" id="UP001354931"/>
    </source>
</evidence>
<dbReference type="PANTHER" id="PTHR43681">
    <property type="entry name" value="TRANSMEMBRANE GTPASE FZO"/>
    <property type="match status" value="1"/>
</dbReference>
<keyword evidence="3" id="KW-1133">Transmembrane helix</keyword>
<accession>A0ABU6FG01</accession>
<dbReference type="EMBL" id="JAOZYC010000149">
    <property type="protein sequence ID" value="MEB8341727.1"/>
    <property type="molecule type" value="Genomic_DNA"/>
</dbReference>
<keyword evidence="1" id="KW-0175">Coiled coil</keyword>
<feature type="coiled-coil region" evidence="1">
    <location>
        <begin position="563"/>
        <end position="590"/>
    </location>
</feature>
<dbReference type="Proteomes" id="UP001354931">
    <property type="component" value="Unassembled WGS sequence"/>
</dbReference>
<name>A0ABU6FG01_9ACTN</name>
<evidence type="ECO:0000313" key="5">
    <source>
        <dbReference type="EMBL" id="MEB8341727.1"/>
    </source>
</evidence>
<keyword evidence="3" id="KW-0812">Transmembrane</keyword>
<dbReference type="SUPFAM" id="SSF52540">
    <property type="entry name" value="P-loop containing nucleoside triphosphate hydrolases"/>
    <property type="match status" value="1"/>
</dbReference>
<dbReference type="Gene3D" id="3.40.50.300">
    <property type="entry name" value="P-loop containing nucleotide triphosphate hydrolases"/>
    <property type="match status" value="1"/>
</dbReference>
<dbReference type="InterPro" id="IPR027417">
    <property type="entry name" value="P-loop_NTPase"/>
</dbReference>
<evidence type="ECO:0000256" key="2">
    <source>
        <dbReference type="SAM" id="MobiDB-lite"/>
    </source>
</evidence>
<gene>
    <name evidence="5" type="ORF">OKJ99_29960</name>
</gene>
<dbReference type="InterPro" id="IPR045063">
    <property type="entry name" value="Dynamin_N"/>
</dbReference>
<dbReference type="RefSeq" id="WP_326021045.1">
    <property type="nucleotide sequence ID" value="NZ_JAOZYC010000149.1"/>
</dbReference>
<feature type="compositionally biased region" description="Pro residues" evidence="2">
    <location>
        <begin position="447"/>
        <end position="459"/>
    </location>
</feature>
<protein>
    <submittedName>
        <fullName evidence="5">Dynamin family protein</fullName>
    </submittedName>
</protein>
<evidence type="ECO:0000256" key="3">
    <source>
        <dbReference type="SAM" id="Phobius"/>
    </source>
</evidence>
<reference evidence="5 6" key="1">
    <citation type="submission" date="2022-10" db="EMBL/GenBank/DDBJ databases">
        <authorList>
            <person name="Xie J."/>
            <person name="Shen N."/>
        </authorList>
    </citation>
    <scope>NUCLEOTIDE SEQUENCE [LARGE SCALE GENOMIC DNA]</scope>
    <source>
        <strain evidence="5 6">YIM65594</strain>
    </source>
</reference>
<keyword evidence="6" id="KW-1185">Reference proteome</keyword>
<feature type="transmembrane region" description="Helical" evidence="3">
    <location>
        <begin position="491"/>
        <end position="516"/>
    </location>
</feature>